<keyword evidence="1" id="KW-0732">Signal</keyword>
<evidence type="ECO:0000313" key="3">
    <source>
        <dbReference type="Proteomes" id="UP000016936"/>
    </source>
</evidence>
<evidence type="ECO:0000313" key="2">
    <source>
        <dbReference type="EMBL" id="EMD88521.1"/>
    </source>
</evidence>
<dbReference type="HOGENOM" id="CLU_2277215_0_0_1"/>
<feature type="chain" id="PRO_5004027276" evidence="1">
    <location>
        <begin position="20"/>
        <end position="102"/>
    </location>
</feature>
<reference evidence="2 3" key="1">
    <citation type="journal article" date="2012" name="PLoS Pathog.">
        <title>Diverse lifestyles and strategies of plant pathogenesis encoded in the genomes of eighteen Dothideomycetes fungi.</title>
        <authorList>
            <person name="Ohm R.A."/>
            <person name="Feau N."/>
            <person name="Henrissat B."/>
            <person name="Schoch C.L."/>
            <person name="Horwitz B.A."/>
            <person name="Barry K.W."/>
            <person name="Condon B.J."/>
            <person name="Copeland A.C."/>
            <person name="Dhillon B."/>
            <person name="Glaser F."/>
            <person name="Hesse C.N."/>
            <person name="Kosti I."/>
            <person name="LaButti K."/>
            <person name="Lindquist E.A."/>
            <person name="Lucas S."/>
            <person name="Salamov A.A."/>
            <person name="Bradshaw R.E."/>
            <person name="Ciuffetti L."/>
            <person name="Hamelin R.C."/>
            <person name="Kema G.H.J."/>
            <person name="Lawrence C."/>
            <person name="Scott J.A."/>
            <person name="Spatafora J.W."/>
            <person name="Turgeon B.G."/>
            <person name="de Wit P.J.G.M."/>
            <person name="Zhong S."/>
            <person name="Goodwin S.B."/>
            <person name="Grigoriev I.V."/>
        </authorList>
    </citation>
    <scope>NUCLEOTIDE SEQUENCE [LARGE SCALE GENOMIC DNA]</scope>
    <source>
        <strain evidence="3">C5 / ATCC 48332 / race O</strain>
    </source>
</reference>
<reference evidence="3" key="2">
    <citation type="journal article" date="2013" name="PLoS Genet.">
        <title>Comparative genome structure, secondary metabolite, and effector coding capacity across Cochliobolus pathogens.</title>
        <authorList>
            <person name="Condon B.J."/>
            <person name="Leng Y."/>
            <person name="Wu D."/>
            <person name="Bushley K.E."/>
            <person name="Ohm R.A."/>
            <person name="Otillar R."/>
            <person name="Martin J."/>
            <person name="Schackwitz W."/>
            <person name="Grimwood J."/>
            <person name="MohdZainudin N."/>
            <person name="Xue C."/>
            <person name="Wang R."/>
            <person name="Manning V.A."/>
            <person name="Dhillon B."/>
            <person name="Tu Z.J."/>
            <person name="Steffenson B.J."/>
            <person name="Salamov A."/>
            <person name="Sun H."/>
            <person name="Lowry S."/>
            <person name="LaButti K."/>
            <person name="Han J."/>
            <person name="Copeland A."/>
            <person name="Lindquist E."/>
            <person name="Barry K."/>
            <person name="Schmutz J."/>
            <person name="Baker S.E."/>
            <person name="Ciuffetti L.M."/>
            <person name="Grigoriev I.V."/>
            <person name="Zhong S."/>
            <person name="Turgeon B.G."/>
        </authorList>
    </citation>
    <scope>NUCLEOTIDE SEQUENCE [LARGE SCALE GENOMIC DNA]</scope>
    <source>
        <strain evidence="3">C5 / ATCC 48332 / race O</strain>
    </source>
</reference>
<organism evidence="2 3">
    <name type="scientific">Cochliobolus heterostrophus (strain C5 / ATCC 48332 / race O)</name>
    <name type="common">Southern corn leaf blight fungus</name>
    <name type="synonym">Bipolaris maydis</name>
    <dbReference type="NCBI Taxonomy" id="701091"/>
    <lineage>
        <taxon>Eukaryota</taxon>
        <taxon>Fungi</taxon>
        <taxon>Dikarya</taxon>
        <taxon>Ascomycota</taxon>
        <taxon>Pezizomycotina</taxon>
        <taxon>Dothideomycetes</taxon>
        <taxon>Pleosporomycetidae</taxon>
        <taxon>Pleosporales</taxon>
        <taxon>Pleosporineae</taxon>
        <taxon>Pleosporaceae</taxon>
        <taxon>Bipolaris</taxon>
    </lineage>
</organism>
<accession>M2U450</accession>
<proteinExistence type="predicted"/>
<sequence>MKPTTYLAAILGLATTTIASPIEGSSAIQARDLISATVTCTSGITSAGNGPALYNLICTKIYGCQDSLAPQELGGEYVGACFDCPAGVNRNKVGDCVYAENA</sequence>
<evidence type="ECO:0000256" key="1">
    <source>
        <dbReference type="SAM" id="SignalP"/>
    </source>
</evidence>
<dbReference type="AlphaFoldDB" id="M2U450"/>
<name>M2U450_COCH5</name>
<protein>
    <submittedName>
        <fullName evidence="2">Uncharacterized protein</fullName>
    </submittedName>
</protein>
<feature type="signal peptide" evidence="1">
    <location>
        <begin position="1"/>
        <end position="19"/>
    </location>
</feature>
<gene>
    <name evidence="2" type="ORF">COCHEDRAFT_1032707</name>
</gene>
<dbReference type="Proteomes" id="UP000016936">
    <property type="component" value="Unassembled WGS sequence"/>
</dbReference>
<keyword evidence="3" id="KW-1185">Reference proteome</keyword>
<dbReference type="EMBL" id="KB445580">
    <property type="protein sequence ID" value="EMD88521.1"/>
    <property type="molecule type" value="Genomic_DNA"/>
</dbReference>